<feature type="active site" description="Nucleophile" evidence="9">
    <location>
        <position position="84"/>
    </location>
</feature>
<dbReference type="NCBIfam" id="NF000848">
    <property type="entry name" value="PRK00074.1"/>
    <property type="match status" value="1"/>
</dbReference>
<dbReference type="HAMAP" id="MF_00344">
    <property type="entry name" value="GMP_synthase"/>
    <property type="match status" value="1"/>
</dbReference>
<accession>E8Q6E1</accession>
<evidence type="ECO:0000256" key="2">
    <source>
        <dbReference type="ARBA" id="ARBA00005153"/>
    </source>
</evidence>
<feature type="binding site" evidence="10">
    <location>
        <begin position="234"/>
        <end position="240"/>
    </location>
    <ligand>
        <name>ATP</name>
        <dbReference type="ChEBI" id="CHEBI:30616"/>
    </ligand>
</feature>
<evidence type="ECO:0000256" key="1">
    <source>
        <dbReference type="ARBA" id="ARBA00002332"/>
    </source>
</evidence>
<dbReference type="GO" id="GO:0005829">
    <property type="term" value="C:cytosol"/>
    <property type="evidence" value="ECO:0007669"/>
    <property type="project" value="TreeGrafter"/>
</dbReference>
<name>E8Q6E1_BLOVB</name>
<dbReference type="NCBIfam" id="TIGR00884">
    <property type="entry name" value="guaA_Cterm"/>
    <property type="match status" value="1"/>
</dbReference>
<dbReference type="InterPro" id="IPR014729">
    <property type="entry name" value="Rossmann-like_a/b/a_fold"/>
</dbReference>
<evidence type="ECO:0000256" key="3">
    <source>
        <dbReference type="ARBA" id="ARBA00022598"/>
    </source>
</evidence>
<keyword evidence="5 9" id="KW-0332">GMP biosynthesis</keyword>
<reference evidence="12 13" key="1">
    <citation type="journal article" date="2010" name="BMC Genomics">
        <title>Unprecedented loss of ammonia assimilation capability in a urease-encoding bacterial mutualist.</title>
        <authorList>
            <person name="Williams L.E."/>
            <person name="Wernegreen J.J."/>
        </authorList>
    </citation>
    <scope>NUCLEOTIDE SEQUENCE [LARGE SCALE GENOMIC DNA]</scope>
    <source>
        <strain evidence="12 13">BVAF</strain>
    </source>
</reference>
<keyword evidence="4 9" id="KW-0547">Nucleotide-binding</keyword>
<comment type="catalytic activity">
    <reaction evidence="9">
        <text>XMP + L-glutamine + ATP + H2O = GMP + L-glutamate + AMP + diphosphate + 2 H(+)</text>
        <dbReference type="Rhea" id="RHEA:11680"/>
        <dbReference type="ChEBI" id="CHEBI:15377"/>
        <dbReference type="ChEBI" id="CHEBI:15378"/>
        <dbReference type="ChEBI" id="CHEBI:29985"/>
        <dbReference type="ChEBI" id="CHEBI:30616"/>
        <dbReference type="ChEBI" id="CHEBI:33019"/>
        <dbReference type="ChEBI" id="CHEBI:57464"/>
        <dbReference type="ChEBI" id="CHEBI:58115"/>
        <dbReference type="ChEBI" id="CHEBI:58359"/>
        <dbReference type="ChEBI" id="CHEBI:456215"/>
        <dbReference type="EC" id="6.3.5.2"/>
    </reaction>
</comment>
<evidence type="ECO:0000256" key="9">
    <source>
        <dbReference type="HAMAP-Rule" id="MF_00344"/>
    </source>
</evidence>
<sequence>MQCTKYRILVVDFGSQYTQLVLKRIRELGVYSVSYAWNCNVSKFYELNPHGIILSGGPCSVTQKDNPCIPSVIFKLNIPILGICYGMQIMVAQLGGTVRYSDNQGEFGYARVKIVTENILVNGIYDSTNRDGYRILDVWMSHRDVVTVIPDEFNIVGLTQYNKIAIMAHKKYHWYGVQFHPEVTHTKKGNNILNRFVTDICKCESFWKPSNIIKDIIKTVRAVVGRDRVVLAFSGGIDSCVTALLLKYAIGNNFVCVFVNNGLLCYDEIEKLSSFKKKYQYLNIVCLSEEKRFLSALVGVVDPEEKRKVVGRVFIEIFETYINSDKVKNIKWLVQGTVCSDVIESGISAVYNNSTPNVIKSHHNVGGLPDYLNIKLLEPIKTLFKDEVRKIGLRLGLPQDVVYKHPFPGPGMAVRILGEVKEEYCNILRQADQIFIEELRNRNLYTKINQAFAVFLPISSVGVQGDNRKYKWVIALRAVETIDFMTAKWVNLPYDFLDKVSNRIVNEIQDVSRVVYDISSKPPATIEWE</sequence>
<dbReference type="PANTHER" id="PTHR11922">
    <property type="entry name" value="GMP SYNTHASE-RELATED"/>
    <property type="match status" value="1"/>
</dbReference>
<dbReference type="PANTHER" id="PTHR11922:SF2">
    <property type="entry name" value="GMP SYNTHASE [GLUTAMINE-HYDROLYZING]"/>
    <property type="match status" value="1"/>
</dbReference>
<feature type="active site" evidence="9">
    <location>
        <position position="182"/>
    </location>
</feature>
<evidence type="ECO:0000259" key="11">
    <source>
        <dbReference type="PROSITE" id="PS51553"/>
    </source>
</evidence>
<dbReference type="PROSITE" id="PS51553">
    <property type="entry name" value="GMPS_ATP_PPASE"/>
    <property type="match status" value="1"/>
</dbReference>
<organism evidence="12 13">
    <name type="scientific">Blochmanniella vafra (strain BVAF)</name>
    <dbReference type="NCBI Taxonomy" id="859654"/>
    <lineage>
        <taxon>Bacteria</taxon>
        <taxon>Pseudomonadati</taxon>
        <taxon>Pseudomonadota</taxon>
        <taxon>Gammaproteobacteria</taxon>
        <taxon>Enterobacterales</taxon>
        <taxon>Enterobacteriaceae</taxon>
        <taxon>ant endosymbionts</taxon>
        <taxon>Candidatus Blochmanniella</taxon>
    </lineage>
</organism>
<keyword evidence="8 9" id="KW-0315">Glutamine amidotransferase</keyword>
<dbReference type="PRINTS" id="PR00097">
    <property type="entry name" value="ANTSNTHASEII"/>
</dbReference>
<keyword evidence="3 9" id="KW-0436">Ligase</keyword>
<dbReference type="EC" id="6.3.5.2" evidence="9"/>
<dbReference type="RefSeq" id="WP_013516835.1">
    <property type="nucleotide sequence ID" value="NC_014909.2"/>
</dbReference>
<evidence type="ECO:0000256" key="6">
    <source>
        <dbReference type="ARBA" id="ARBA00022755"/>
    </source>
</evidence>
<dbReference type="InterPro" id="IPR029062">
    <property type="entry name" value="Class_I_gatase-like"/>
</dbReference>
<proteinExistence type="inferred from homology"/>
<dbReference type="GO" id="GO:0003921">
    <property type="term" value="F:GMP synthase activity"/>
    <property type="evidence" value="ECO:0007669"/>
    <property type="project" value="InterPro"/>
</dbReference>
<dbReference type="Pfam" id="PF00958">
    <property type="entry name" value="GMP_synt_C"/>
    <property type="match status" value="1"/>
</dbReference>
<dbReference type="CDD" id="cd01997">
    <property type="entry name" value="GMP_synthase_C"/>
    <property type="match status" value="1"/>
</dbReference>
<dbReference type="AlphaFoldDB" id="E8Q6E1"/>
<dbReference type="InterPro" id="IPR004739">
    <property type="entry name" value="GMP_synth_GATase"/>
</dbReference>
<dbReference type="InterPro" id="IPR017926">
    <property type="entry name" value="GATASE"/>
</dbReference>
<dbReference type="FunFam" id="3.40.50.880:FF:000001">
    <property type="entry name" value="GMP synthase [glutamine-hydrolyzing]"/>
    <property type="match status" value="1"/>
</dbReference>
<dbReference type="CDD" id="cd01742">
    <property type="entry name" value="GATase1_GMP_Synthase"/>
    <property type="match status" value="1"/>
</dbReference>
<comment type="subunit">
    <text evidence="9">Homodimer.</text>
</comment>
<dbReference type="GO" id="GO:0005524">
    <property type="term" value="F:ATP binding"/>
    <property type="evidence" value="ECO:0007669"/>
    <property type="project" value="UniProtKB-UniRule"/>
</dbReference>
<dbReference type="FunFam" id="3.30.300.10:FF:000002">
    <property type="entry name" value="GMP synthase [glutamine-hydrolyzing]"/>
    <property type="match status" value="1"/>
</dbReference>
<evidence type="ECO:0000256" key="4">
    <source>
        <dbReference type="ARBA" id="ARBA00022741"/>
    </source>
</evidence>
<comment type="function">
    <text evidence="1 9">Catalyzes the synthesis of GMP from XMP.</text>
</comment>
<dbReference type="PROSITE" id="PS51273">
    <property type="entry name" value="GATASE_TYPE_1"/>
    <property type="match status" value="1"/>
</dbReference>
<keyword evidence="13" id="KW-1185">Reference proteome</keyword>
<dbReference type="Gene3D" id="3.40.50.880">
    <property type="match status" value="1"/>
</dbReference>
<evidence type="ECO:0000313" key="12">
    <source>
        <dbReference type="EMBL" id="ADV33910.1"/>
    </source>
</evidence>
<feature type="active site" evidence="9">
    <location>
        <position position="180"/>
    </location>
</feature>
<evidence type="ECO:0000313" key="13">
    <source>
        <dbReference type="Proteomes" id="UP000007464"/>
    </source>
</evidence>
<dbReference type="EMBL" id="CP002189">
    <property type="protein sequence ID" value="ADV33910.1"/>
    <property type="molecule type" value="Genomic_DNA"/>
</dbReference>
<dbReference type="NCBIfam" id="TIGR00888">
    <property type="entry name" value="guaA_Nterm"/>
    <property type="match status" value="1"/>
</dbReference>
<dbReference type="Pfam" id="PF00117">
    <property type="entry name" value="GATase"/>
    <property type="match status" value="1"/>
</dbReference>
<dbReference type="KEGG" id="bva:BVAF_528"/>
<dbReference type="InterPro" id="IPR022955">
    <property type="entry name" value="GMP_synthase"/>
</dbReference>
<dbReference type="InterPro" id="IPR001674">
    <property type="entry name" value="GMP_synth_C"/>
</dbReference>
<dbReference type="PRINTS" id="PR00096">
    <property type="entry name" value="GATASE"/>
</dbReference>
<evidence type="ECO:0000256" key="7">
    <source>
        <dbReference type="ARBA" id="ARBA00022840"/>
    </source>
</evidence>
<dbReference type="SUPFAM" id="SSF54810">
    <property type="entry name" value="GMP synthetase C-terminal dimerisation domain"/>
    <property type="match status" value="1"/>
</dbReference>
<feature type="domain" description="GMPS ATP-PPase" evidence="11">
    <location>
        <begin position="207"/>
        <end position="404"/>
    </location>
</feature>
<dbReference type="InterPro" id="IPR025777">
    <property type="entry name" value="GMPS_ATP_PPase_dom"/>
</dbReference>
<dbReference type="OrthoDB" id="9802219at2"/>
<dbReference type="SUPFAM" id="SSF52317">
    <property type="entry name" value="Class I glutamine amidotransferase-like"/>
    <property type="match status" value="1"/>
</dbReference>
<dbReference type="STRING" id="859654.BVAF_528"/>
<evidence type="ECO:0000256" key="5">
    <source>
        <dbReference type="ARBA" id="ARBA00022749"/>
    </source>
</evidence>
<keyword evidence="7 9" id="KW-0067">ATP-binding</keyword>
<keyword evidence="6 9" id="KW-0658">Purine biosynthesis</keyword>
<dbReference type="UniPathway" id="UPA00189">
    <property type="reaction ID" value="UER00296"/>
</dbReference>
<gene>
    <name evidence="9 12" type="primary">guaA</name>
    <name evidence="12" type="ordered locus">BVAF_528</name>
</gene>
<evidence type="ECO:0000256" key="8">
    <source>
        <dbReference type="ARBA" id="ARBA00022962"/>
    </source>
</evidence>
<protein>
    <recommendedName>
        <fullName evidence="9">GMP synthase [glutamine-hydrolyzing]</fullName>
        <ecNumber evidence="9">6.3.5.2</ecNumber>
    </recommendedName>
    <alternativeName>
        <fullName evidence="9">GMP synthetase</fullName>
    </alternativeName>
    <alternativeName>
        <fullName evidence="9">Glutamine amidotransferase</fullName>
    </alternativeName>
</protein>
<evidence type="ECO:0000256" key="10">
    <source>
        <dbReference type="PROSITE-ProRule" id="PRU00886"/>
    </source>
</evidence>
<dbReference type="Proteomes" id="UP000007464">
    <property type="component" value="Chromosome"/>
</dbReference>
<dbReference type="PRINTS" id="PR00099">
    <property type="entry name" value="CPSGATASE"/>
</dbReference>
<dbReference type="HOGENOM" id="CLU_014340_0_5_6"/>
<dbReference type="Gene3D" id="3.40.50.620">
    <property type="entry name" value="HUPs"/>
    <property type="match status" value="1"/>
</dbReference>
<dbReference type="SUPFAM" id="SSF52402">
    <property type="entry name" value="Adenine nucleotide alpha hydrolases-like"/>
    <property type="match status" value="1"/>
</dbReference>
<dbReference type="Gene3D" id="3.30.300.10">
    <property type="match status" value="1"/>
</dbReference>
<comment type="pathway">
    <text evidence="2 9">Purine metabolism; GMP biosynthesis; GMP from XMP (L-Gln route): step 1/1.</text>
</comment>